<accession>A5B2J5</accession>
<sequence length="289" mass="31488">MANLCYMNSRPSNPLLSYLHYPRFLPSLSTRGRTSSMTSRALHVHLHPSFSVLPTCCPFSHMHEALPFYQIAEEATNTVKSTAKSAPSRVIRGGSLITKLKAKLKISERGNVENDEISEHALQKELSRCADDEAVGLSHGILASSGILAKMPPMPAAAHLVPVALVLAVMTPHPSDSVSMAYDVYPIPTVNPSEVSSNGSNAPSVVMVLSYEHDTNHGSQAEQPEFGSIGTTGFSAIEVVNMIDAFRLQNKSLFDKKQCVTYMKTCLKLLTSKFTGESIRVSETYLAEY</sequence>
<evidence type="ECO:0000313" key="1">
    <source>
        <dbReference type="EMBL" id="CAN74089.1"/>
    </source>
</evidence>
<reference evidence="1" key="1">
    <citation type="journal article" date="2007" name="PLoS ONE">
        <title>The first genome sequence of an elite grapevine cultivar (Pinot noir Vitis vinifera L.): coping with a highly heterozygous genome.</title>
        <authorList>
            <person name="Velasco R."/>
            <person name="Zharkikh A."/>
            <person name="Troggio M."/>
            <person name="Cartwright D.A."/>
            <person name="Cestaro A."/>
            <person name="Pruss D."/>
            <person name="Pindo M."/>
            <person name="FitzGerald L.M."/>
            <person name="Vezzulli S."/>
            <person name="Reid J."/>
            <person name="Malacarne G."/>
            <person name="Iliev D."/>
            <person name="Coppola G."/>
            <person name="Wardell B."/>
            <person name="Micheletti D."/>
            <person name="Macalma T."/>
            <person name="Facci M."/>
            <person name="Mitchell J.T."/>
            <person name="Perazzolli M."/>
            <person name="Eldredge G."/>
            <person name="Gatto P."/>
            <person name="Oyzerski R."/>
            <person name="Moretto M."/>
            <person name="Gutin N."/>
            <person name="Stefanini M."/>
            <person name="Chen Y."/>
            <person name="Segala C."/>
            <person name="Davenport C."/>
            <person name="Dematte L."/>
            <person name="Mraz A."/>
            <person name="Battilana J."/>
            <person name="Stormo K."/>
            <person name="Costa F."/>
            <person name="Tao Q."/>
            <person name="Si-Ammour A."/>
            <person name="Harkins T."/>
            <person name="Lackey A."/>
            <person name="Perbost C."/>
            <person name="Taillon B."/>
            <person name="Stella A."/>
            <person name="Solovyev V."/>
            <person name="Fawcett J.A."/>
            <person name="Sterck L."/>
            <person name="Vandepoele K."/>
            <person name="Grando S.M."/>
            <person name="Toppo S."/>
            <person name="Moser C."/>
            <person name="Lanchbury J."/>
            <person name="Bogden R."/>
            <person name="Skolnick M."/>
            <person name="Sgaramella V."/>
            <person name="Bhatnagar S.K."/>
            <person name="Fontana P."/>
            <person name="Gutin A."/>
            <person name="Van de Peer Y."/>
            <person name="Salamini F."/>
            <person name="Viola R."/>
        </authorList>
    </citation>
    <scope>NUCLEOTIDE SEQUENCE</scope>
</reference>
<name>A5B2J5_VITVI</name>
<protein>
    <submittedName>
        <fullName evidence="1">Uncharacterized protein</fullName>
    </submittedName>
</protein>
<proteinExistence type="predicted"/>
<dbReference type="InterPro" id="IPR018105">
    <property type="entry name" value="Translational_control_tumour_p"/>
</dbReference>
<dbReference type="AlphaFoldDB" id="A5B2J5"/>
<gene>
    <name evidence="1" type="ORF">VITISV_015038</name>
</gene>
<organism evidence="1">
    <name type="scientific">Vitis vinifera</name>
    <name type="common">Grape</name>
    <dbReference type="NCBI Taxonomy" id="29760"/>
    <lineage>
        <taxon>Eukaryota</taxon>
        <taxon>Viridiplantae</taxon>
        <taxon>Streptophyta</taxon>
        <taxon>Embryophyta</taxon>
        <taxon>Tracheophyta</taxon>
        <taxon>Spermatophyta</taxon>
        <taxon>Magnoliopsida</taxon>
        <taxon>eudicotyledons</taxon>
        <taxon>Gunneridae</taxon>
        <taxon>Pentapetalae</taxon>
        <taxon>rosids</taxon>
        <taxon>Vitales</taxon>
        <taxon>Vitaceae</taxon>
        <taxon>Viteae</taxon>
        <taxon>Vitis</taxon>
    </lineage>
</organism>
<dbReference type="Pfam" id="PF00838">
    <property type="entry name" value="TCTP"/>
    <property type="match status" value="1"/>
</dbReference>
<dbReference type="EMBL" id="AM444357">
    <property type="protein sequence ID" value="CAN74089.1"/>
    <property type="molecule type" value="Genomic_DNA"/>
</dbReference>
<dbReference type="InterPro" id="IPR011057">
    <property type="entry name" value="Mss4-like_sf"/>
</dbReference>
<dbReference type="SUPFAM" id="SSF51316">
    <property type="entry name" value="Mss4-like"/>
    <property type="match status" value="1"/>
</dbReference>